<dbReference type="Proteomes" id="UP000007434">
    <property type="component" value="Chromosome"/>
</dbReference>
<keyword evidence="1" id="KW-0812">Transmembrane</keyword>
<dbReference type="InterPro" id="IPR017937">
    <property type="entry name" value="Thioredoxin_CS"/>
</dbReference>
<dbReference type="KEGG" id="has:Halsa_2096"/>
<evidence type="ECO:0000256" key="1">
    <source>
        <dbReference type="SAM" id="Phobius"/>
    </source>
</evidence>
<dbReference type="RefSeq" id="WP_013406580.1">
    <property type="nucleotide sequence ID" value="NC_014654.1"/>
</dbReference>
<dbReference type="OrthoDB" id="9809733at2"/>
<dbReference type="Pfam" id="PF00578">
    <property type="entry name" value="AhpC-TSA"/>
    <property type="match status" value="1"/>
</dbReference>
<name>E4RJU2_HALHG</name>
<dbReference type="PANTHER" id="PTHR42852">
    <property type="entry name" value="THIOL:DISULFIDE INTERCHANGE PROTEIN DSBE"/>
    <property type="match status" value="1"/>
</dbReference>
<organism evidence="3 4">
    <name type="scientific">Halanaerobium hydrogeniformans</name>
    <name type="common">Halanaerobium sp. (strain sapolanicus)</name>
    <dbReference type="NCBI Taxonomy" id="656519"/>
    <lineage>
        <taxon>Bacteria</taxon>
        <taxon>Bacillati</taxon>
        <taxon>Bacillota</taxon>
        <taxon>Clostridia</taxon>
        <taxon>Halanaerobiales</taxon>
        <taxon>Halanaerobiaceae</taxon>
        <taxon>Halanaerobium</taxon>
    </lineage>
</organism>
<dbReference type="eggNOG" id="COG0526">
    <property type="taxonomic scope" value="Bacteria"/>
</dbReference>
<dbReference type="InterPro" id="IPR050553">
    <property type="entry name" value="Thioredoxin_ResA/DsbE_sf"/>
</dbReference>
<dbReference type="InterPro" id="IPR000866">
    <property type="entry name" value="AhpC/TSA"/>
</dbReference>
<evidence type="ECO:0000259" key="2">
    <source>
        <dbReference type="PROSITE" id="PS51352"/>
    </source>
</evidence>
<dbReference type="PROSITE" id="PS51352">
    <property type="entry name" value="THIOREDOXIN_2"/>
    <property type="match status" value="1"/>
</dbReference>
<protein>
    <submittedName>
        <fullName evidence="3">Alkyl hydroperoxide reductase/ Thiol specific antioxidant/ Mal allergen</fullName>
    </submittedName>
</protein>
<accession>E4RJU2</accession>
<dbReference type="Gene3D" id="3.40.30.10">
    <property type="entry name" value="Glutaredoxin"/>
    <property type="match status" value="1"/>
</dbReference>
<dbReference type="PROSITE" id="PS00194">
    <property type="entry name" value="THIOREDOXIN_1"/>
    <property type="match status" value="1"/>
</dbReference>
<dbReference type="GO" id="GO:0016209">
    <property type="term" value="F:antioxidant activity"/>
    <property type="evidence" value="ECO:0007669"/>
    <property type="project" value="InterPro"/>
</dbReference>
<dbReference type="CDD" id="cd02966">
    <property type="entry name" value="TlpA_like_family"/>
    <property type="match status" value="1"/>
</dbReference>
<keyword evidence="1" id="KW-1133">Transmembrane helix</keyword>
<dbReference type="InterPro" id="IPR036249">
    <property type="entry name" value="Thioredoxin-like_sf"/>
</dbReference>
<dbReference type="STRING" id="656519.Halsa_2096"/>
<sequence length="171" mass="19424">MQKKSIIILIVVIAAAGAFIYFQNMGTGNELPERGTEVDKLAPDFQIEDLDGNEVKLSDYQGEKVFLNFWASWCPPCREEMPAMQELHEKRNEDITILAVNVGEDKAVIQSYLLENPYSFKILLDENRQVAQDYLVRGIPTSYFLDEDGVIINKITGAISYQQMLELAEID</sequence>
<reference evidence="3 4" key="2">
    <citation type="journal article" date="2011" name="J. Bacteriol.">
        <title>Complete Genome Sequence of the Haloalkaliphilic, Hydrogen Producing Halanaerobium hydrogenoformans.</title>
        <authorList>
            <person name="Brown S.D."/>
            <person name="Begemann M.B."/>
            <person name="Mormile M.R."/>
            <person name="Wall J.D."/>
            <person name="Han C.S."/>
            <person name="Goodwin L.A."/>
            <person name="Pitluck S."/>
            <person name="Land M.L."/>
            <person name="Hauser L.J."/>
            <person name="Elias D.A."/>
        </authorList>
    </citation>
    <scope>NUCLEOTIDE SEQUENCE [LARGE SCALE GENOMIC DNA]</scope>
    <source>
        <strain evidence="4">sapolanicus</strain>
    </source>
</reference>
<reference evidence="3 4" key="1">
    <citation type="submission" date="2010-11" db="EMBL/GenBank/DDBJ databases">
        <title>Complete sequence of Halanaerobium sp. sapolanicus.</title>
        <authorList>
            <consortium name="US DOE Joint Genome Institute"/>
            <person name="Lucas S."/>
            <person name="Copeland A."/>
            <person name="Lapidus A."/>
            <person name="Cheng J.-F."/>
            <person name="Bruce D."/>
            <person name="Goodwin L."/>
            <person name="Pitluck S."/>
            <person name="Davenport K."/>
            <person name="Detter J.C."/>
            <person name="Han C."/>
            <person name="Tapia R."/>
            <person name="Land M."/>
            <person name="Hauser L."/>
            <person name="Jeffries C."/>
            <person name="Kyrpides N."/>
            <person name="Ivanova N."/>
            <person name="Mikhailova N."/>
            <person name="Begemann M.B."/>
            <person name="Mormile M.R."/>
            <person name="Wall J.D."/>
            <person name="Elias D.A."/>
            <person name="Woyke T."/>
        </authorList>
    </citation>
    <scope>NUCLEOTIDE SEQUENCE [LARGE SCALE GENOMIC DNA]</scope>
    <source>
        <strain evidence="4">sapolanicus</strain>
    </source>
</reference>
<dbReference type="InterPro" id="IPR013766">
    <property type="entry name" value="Thioredoxin_domain"/>
</dbReference>
<evidence type="ECO:0000313" key="4">
    <source>
        <dbReference type="Proteomes" id="UP000007434"/>
    </source>
</evidence>
<dbReference type="EMBL" id="CP002304">
    <property type="protein sequence ID" value="ADQ15512.1"/>
    <property type="molecule type" value="Genomic_DNA"/>
</dbReference>
<feature type="domain" description="Thioredoxin" evidence="2">
    <location>
        <begin position="36"/>
        <end position="171"/>
    </location>
</feature>
<dbReference type="AlphaFoldDB" id="E4RJU2"/>
<keyword evidence="1" id="KW-0472">Membrane</keyword>
<gene>
    <name evidence="3" type="ordered locus">Halsa_2096</name>
</gene>
<feature type="transmembrane region" description="Helical" evidence="1">
    <location>
        <begin position="6"/>
        <end position="22"/>
    </location>
</feature>
<proteinExistence type="predicted"/>
<dbReference type="HOGENOM" id="CLU_042529_11_4_9"/>
<dbReference type="PANTHER" id="PTHR42852:SF13">
    <property type="entry name" value="PROTEIN DIPZ"/>
    <property type="match status" value="1"/>
</dbReference>
<keyword evidence="4" id="KW-1185">Reference proteome</keyword>
<evidence type="ECO:0000313" key="3">
    <source>
        <dbReference type="EMBL" id="ADQ15512.1"/>
    </source>
</evidence>
<dbReference type="SUPFAM" id="SSF52833">
    <property type="entry name" value="Thioredoxin-like"/>
    <property type="match status" value="1"/>
</dbReference>
<dbReference type="GO" id="GO:0016491">
    <property type="term" value="F:oxidoreductase activity"/>
    <property type="evidence" value="ECO:0007669"/>
    <property type="project" value="InterPro"/>
</dbReference>